<protein>
    <submittedName>
        <fullName evidence="1">Diadenosine tetraphosphate (Ap4A) HIT family hydrolase</fullName>
    </submittedName>
</protein>
<accession>A0A3D9HF67</accession>
<dbReference type="RefSeq" id="WP_115937743.1">
    <property type="nucleotide sequence ID" value="NZ_QRDW01000008.1"/>
</dbReference>
<reference evidence="1 2" key="1">
    <citation type="submission" date="2018-07" db="EMBL/GenBank/DDBJ databases">
        <title>Genomic Encyclopedia of Type Strains, Phase III (KMG-III): the genomes of soil and plant-associated and newly described type strains.</title>
        <authorList>
            <person name="Whitman W."/>
        </authorList>
    </citation>
    <scope>NUCLEOTIDE SEQUENCE [LARGE SCALE GENOMIC DNA]</scope>
    <source>
        <strain evidence="1 2">CECT 8488</strain>
    </source>
</reference>
<dbReference type="Proteomes" id="UP000256845">
    <property type="component" value="Unassembled WGS sequence"/>
</dbReference>
<dbReference type="GO" id="GO:0016787">
    <property type="term" value="F:hydrolase activity"/>
    <property type="evidence" value="ECO:0007669"/>
    <property type="project" value="UniProtKB-KW"/>
</dbReference>
<evidence type="ECO:0000313" key="2">
    <source>
        <dbReference type="Proteomes" id="UP000256845"/>
    </source>
</evidence>
<dbReference type="InterPro" id="IPR036265">
    <property type="entry name" value="HIT-like_sf"/>
</dbReference>
<name>A0A3D9HF67_9PROT</name>
<keyword evidence="1" id="KW-0378">Hydrolase</keyword>
<sequence>MTNSLAEFDTHFRIPELQVHQTDFWRWSVRPQQPTLGAGILSLRNYQTRLSAMPEGAGADYQRMVRVIEQTLKQCFGYDKINHLMLMMVDSHVHYHVIPRYGGPRIFEGHTWQDGSWPTAPDLGADQAAGRPEILLQLSDHLRENRVLDGA</sequence>
<dbReference type="OrthoDB" id="9784774at2"/>
<organism evidence="1 2">
    <name type="scientific">Aestuariispira insulae</name>
    <dbReference type="NCBI Taxonomy" id="1461337"/>
    <lineage>
        <taxon>Bacteria</taxon>
        <taxon>Pseudomonadati</taxon>
        <taxon>Pseudomonadota</taxon>
        <taxon>Alphaproteobacteria</taxon>
        <taxon>Rhodospirillales</taxon>
        <taxon>Kiloniellaceae</taxon>
        <taxon>Aestuariispira</taxon>
    </lineage>
</organism>
<keyword evidence="2" id="KW-1185">Reference proteome</keyword>
<evidence type="ECO:0000313" key="1">
    <source>
        <dbReference type="EMBL" id="RED48124.1"/>
    </source>
</evidence>
<dbReference type="Gene3D" id="3.30.428.10">
    <property type="entry name" value="HIT-like"/>
    <property type="match status" value="1"/>
</dbReference>
<gene>
    <name evidence="1" type="ORF">DFP90_108143</name>
</gene>
<proteinExistence type="predicted"/>
<dbReference type="AlphaFoldDB" id="A0A3D9HF67"/>
<dbReference type="SUPFAM" id="SSF54197">
    <property type="entry name" value="HIT-like"/>
    <property type="match status" value="1"/>
</dbReference>
<dbReference type="EMBL" id="QRDW01000008">
    <property type="protein sequence ID" value="RED48124.1"/>
    <property type="molecule type" value="Genomic_DNA"/>
</dbReference>
<comment type="caution">
    <text evidence="1">The sequence shown here is derived from an EMBL/GenBank/DDBJ whole genome shotgun (WGS) entry which is preliminary data.</text>
</comment>